<dbReference type="InterPro" id="IPR019734">
    <property type="entry name" value="TPR_rpt"/>
</dbReference>
<evidence type="ECO:0000256" key="7">
    <source>
        <dbReference type="ARBA" id="ARBA00022840"/>
    </source>
</evidence>
<keyword evidence="8" id="KW-0902">Two-component regulatory system</keyword>
<dbReference type="GO" id="GO:0000155">
    <property type="term" value="F:phosphorelay sensor kinase activity"/>
    <property type="evidence" value="ECO:0007669"/>
    <property type="project" value="InterPro"/>
</dbReference>
<keyword evidence="10" id="KW-0472">Membrane</keyword>
<dbReference type="SMART" id="SM00028">
    <property type="entry name" value="TPR"/>
    <property type="match status" value="2"/>
</dbReference>
<keyword evidence="7" id="KW-0067">ATP-binding</keyword>
<evidence type="ECO:0000256" key="6">
    <source>
        <dbReference type="ARBA" id="ARBA00022777"/>
    </source>
</evidence>
<dbReference type="GO" id="GO:0005524">
    <property type="term" value="F:ATP binding"/>
    <property type="evidence" value="ECO:0007669"/>
    <property type="project" value="UniProtKB-KW"/>
</dbReference>
<dbReference type="CDD" id="cd16917">
    <property type="entry name" value="HATPase_UhpB-NarQ-NarX-like"/>
    <property type="match status" value="1"/>
</dbReference>
<comment type="catalytic activity">
    <reaction evidence="1">
        <text>ATP + protein L-histidine = ADP + protein N-phospho-L-histidine.</text>
        <dbReference type="EC" id="2.7.13.3"/>
    </reaction>
</comment>
<dbReference type="InterPro" id="IPR011712">
    <property type="entry name" value="Sig_transdc_His_kin_sub3_dim/P"/>
</dbReference>
<dbReference type="AlphaFoldDB" id="A0A5C6Z070"/>
<keyword evidence="13" id="KW-1185">Reference proteome</keyword>
<name>A0A5C6Z070_9FLAO</name>
<feature type="domain" description="Histidine kinase" evidence="11">
    <location>
        <begin position="596"/>
        <end position="682"/>
    </location>
</feature>
<dbReference type="EC" id="2.7.13.3" evidence="2"/>
<evidence type="ECO:0000256" key="5">
    <source>
        <dbReference type="ARBA" id="ARBA00022741"/>
    </source>
</evidence>
<accession>A0A5C6Z070</accession>
<evidence type="ECO:0000256" key="4">
    <source>
        <dbReference type="ARBA" id="ARBA00022679"/>
    </source>
</evidence>
<evidence type="ECO:0000313" key="13">
    <source>
        <dbReference type="Proteomes" id="UP000321497"/>
    </source>
</evidence>
<dbReference type="PROSITE" id="PS50109">
    <property type="entry name" value="HIS_KIN"/>
    <property type="match status" value="1"/>
</dbReference>
<dbReference type="InterPro" id="IPR003594">
    <property type="entry name" value="HATPase_dom"/>
</dbReference>
<keyword evidence="10" id="KW-0812">Transmembrane</keyword>
<gene>
    <name evidence="12" type="ORF">ESU54_10955</name>
</gene>
<dbReference type="Pfam" id="PF13424">
    <property type="entry name" value="TPR_12"/>
    <property type="match status" value="1"/>
</dbReference>
<evidence type="ECO:0000256" key="2">
    <source>
        <dbReference type="ARBA" id="ARBA00012438"/>
    </source>
</evidence>
<evidence type="ECO:0000256" key="3">
    <source>
        <dbReference type="ARBA" id="ARBA00022553"/>
    </source>
</evidence>
<dbReference type="GO" id="GO:0046983">
    <property type="term" value="F:protein dimerization activity"/>
    <property type="evidence" value="ECO:0007669"/>
    <property type="project" value="InterPro"/>
</dbReference>
<evidence type="ECO:0000259" key="11">
    <source>
        <dbReference type="PROSITE" id="PS50109"/>
    </source>
</evidence>
<dbReference type="Gene3D" id="1.20.5.1930">
    <property type="match status" value="1"/>
</dbReference>
<dbReference type="GO" id="GO:0016020">
    <property type="term" value="C:membrane"/>
    <property type="evidence" value="ECO:0007669"/>
    <property type="project" value="InterPro"/>
</dbReference>
<organism evidence="12 13">
    <name type="scientific">Aequorivita antarctica</name>
    <dbReference type="NCBI Taxonomy" id="153266"/>
    <lineage>
        <taxon>Bacteria</taxon>
        <taxon>Pseudomonadati</taxon>
        <taxon>Bacteroidota</taxon>
        <taxon>Flavobacteriia</taxon>
        <taxon>Flavobacteriales</taxon>
        <taxon>Flavobacteriaceae</taxon>
        <taxon>Aequorivita</taxon>
    </lineage>
</organism>
<dbReference type="PANTHER" id="PTHR24421:SF10">
    <property type="entry name" value="NITRATE_NITRITE SENSOR PROTEIN NARQ"/>
    <property type="match status" value="1"/>
</dbReference>
<dbReference type="PANTHER" id="PTHR24421">
    <property type="entry name" value="NITRATE/NITRITE SENSOR PROTEIN NARX-RELATED"/>
    <property type="match status" value="1"/>
</dbReference>
<dbReference type="Pfam" id="PF02518">
    <property type="entry name" value="HATPase_c"/>
    <property type="match status" value="1"/>
</dbReference>
<dbReference type="InterPro" id="IPR005467">
    <property type="entry name" value="His_kinase_dom"/>
</dbReference>
<keyword evidence="5" id="KW-0547">Nucleotide-binding</keyword>
<reference evidence="12 13" key="1">
    <citation type="submission" date="2019-08" db="EMBL/GenBank/DDBJ databases">
        <title>Genome of Aequorivita antarctica SW49 (type strain).</title>
        <authorList>
            <person name="Bowman J.P."/>
        </authorList>
    </citation>
    <scope>NUCLEOTIDE SEQUENCE [LARGE SCALE GENOMIC DNA]</scope>
    <source>
        <strain evidence="12 13">SW49</strain>
    </source>
</reference>
<dbReference type="InterPro" id="IPR036890">
    <property type="entry name" value="HATPase_C_sf"/>
</dbReference>
<keyword evidence="4" id="KW-0808">Transferase</keyword>
<dbReference type="EMBL" id="VORT01000007">
    <property type="protein sequence ID" value="TXD72733.1"/>
    <property type="molecule type" value="Genomic_DNA"/>
</dbReference>
<dbReference type="Gene3D" id="1.25.40.10">
    <property type="entry name" value="Tetratricopeptide repeat domain"/>
    <property type="match status" value="2"/>
</dbReference>
<evidence type="ECO:0000256" key="1">
    <source>
        <dbReference type="ARBA" id="ARBA00000085"/>
    </source>
</evidence>
<dbReference type="InterPro" id="IPR050482">
    <property type="entry name" value="Sensor_HK_TwoCompSys"/>
</dbReference>
<dbReference type="SUPFAM" id="SSF55874">
    <property type="entry name" value="ATPase domain of HSP90 chaperone/DNA topoisomerase II/histidine kinase"/>
    <property type="match status" value="1"/>
</dbReference>
<dbReference type="PROSITE" id="PS50005">
    <property type="entry name" value="TPR"/>
    <property type="match status" value="1"/>
</dbReference>
<dbReference type="SUPFAM" id="SSF48452">
    <property type="entry name" value="TPR-like"/>
    <property type="match status" value="2"/>
</dbReference>
<proteinExistence type="predicted"/>
<sequence length="682" mass="78533">MGFQIKAKAVSKSIVVIALTFFICFCQQKEIGDKTSKISNTKTLSIENGDSVQINRDHQAKALAILDTLEKLKSSTIQDSLKIRKLSSLACRANRIKDSALFKSLNKQVMSLSTKAADTFGLADASWNYGTYYIEKEVYDSAYYYYRNAQLYFKSIDKRYYTAKMLYNMAFIRGRLKDYTGSEILNIEAISILKPLNKPDLLFECYKHLAVIYKELEEFDRALFYNEKALEQLEFVNDKGTNYEGCLNNIGLVYVKQKEYAKANEYFNKALANKDLLAGNIQLYARIIDNRAYCNLKMNHLNGVLQELQGSLRIRDSLNNSSGITINKIHLAEYYSAIADTAQAIHYAEGAADIALDLNNHRDYMSSLQLLSKLDQENAPEYLKKLLYLNDSLQTEERKIRNKFTRIDFETDEYIYDTLRLKQQKIWILAISIGIISILTLLYFLLRQYSKNKVLHYETQQQISNEEIYFLNLSQQAKLEEGKMEERTRISEELHDGILNRLLGTRLNLGFFKFSNSNDEEGDYKTHLSELKAIEKEIRTISHDLKNHLLNSSSGYESLLEKLLKENAKVGKFDYEFKYCEILDKKEIAGSLKINLYRIVQESLQNILKYANASFVKLELTNENGLIHLYIEDNGKGFNLNKIKKGIGLKNIQSRTKRLNGALKIKSVLNKGTIIQIAIPIH</sequence>
<dbReference type="Pfam" id="PF07730">
    <property type="entry name" value="HisKA_3"/>
    <property type="match status" value="1"/>
</dbReference>
<feature type="repeat" description="TPR" evidence="9">
    <location>
        <begin position="244"/>
        <end position="277"/>
    </location>
</feature>
<keyword evidence="9" id="KW-0802">TPR repeat</keyword>
<comment type="caution">
    <text evidence="12">The sequence shown here is derived from an EMBL/GenBank/DDBJ whole genome shotgun (WGS) entry which is preliminary data.</text>
</comment>
<dbReference type="Gene3D" id="3.30.565.10">
    <property type="entry name" value="Histidine kinase-like ATPase, C-terminal domain"/>
    <property type="match status" value="1"/>
</dbReference>
<evidence type="ECO:0000256" key="8">
    <source>
        <dbReference type="ARBA" id="ARBA00023012"/>
    </source>
</evidence>
<evidence type="ECO:0000256" key="10">
    <source>
        <dbReference type="SAM" id="Phobius"/>
    </source>
</evidence>
<protein>
    <recommendedName>
        <fullName evidence="2">histidine kinase</fullName>
        <ecNumber evidence="2">2.7.13.3</ecNumber>
    </recommendedName>
</protein>
<feature type="transmembrane region" description="Helical" evidence="10">
    <location>
        <begin position="426"/>
        <end position="446"/>
    </location>
</feature>
<dbReference type="Proteomes" id="UP000321497">
    <property type="component" value="Unassembled WGS sequence"/>
</dbReference>
<keyword evidence="6" id="KW-0418">Kinase</keyword>
<keyword evidence="10" id="KW-1133">Transmembrane helix</keyword>
<evidence type="ECO:0000256" key="9">
    <source>
        <dbReference type="PROSITE-ProRule" id="PRU00339"/>
    </source>
</evidence>
<evidence type="ECO:0000313" key="12">
    <source>
        <dbReference type="EMBL" id="TXD72733.1"/>
    </source>
</evidence>
<dbReference type="InterPro" id="IPR011990">
    <property type="entry name" value="TPR-like_helical_dom_sf"/>
</dbReference>
<keyword evidence="3" id="KW-0597">Phosphoprotein</keyword>